<dbReference type="PANTHER" id="PTHR30328:SF54">
    <property type="entry name" value="HTH-TYPE TRANSCRIPTIONAL REPRESSOR SCO4008"/>
    <property type="match status" value="1"/>
</dbReference>
<sequence>MTAIIVADGVHRRDPERTKREILEVATAEFAASGFAGARVDRIAALTRTTKRMIYYYFESKEGLYLQVMETAYALIRTVERELDVAGLSPIDGLRALAEFTYDHHTSHPDFIRLVNIENIHRAQHISKSTVIHDLNSTAIDTLEDLLRRGVASGEFRTDIDALDVHVMISAYCVFQVSNRYTFRTLFGRDLLEPERHSYYRRLVGDMIIATMTDLHRPDLASPPAGSEQSGLNFH</sequence>
<dbReference type="PANTHER" id="PTHR30328">
    <property type="entry name" value="TRANSCRIPTIONAL REPRESSOR"/>
    <property type="match status" value="1"/>
</dbReference>
<reference evidence="4 5" key="1">
    <citation type="submission" date="2019-03" db="EMBL/GenBank/DDBJ databases">
        <title>Genomics of glacier-inhabiting Cryobacterium strains.</title>
        <authorList>
            <person name="Liu Q."/>
            <person name="Xin Y.-H."/>
        </authorList>
    </citation>
    <scope>NUCLEOTIDE SEQUENCE [LARGE SCALE GENOMIC DNA]</scope>
    <source>
        <strain evidence="4 5">Sr54</strain>
    </source>
</reference>
<evidence type="ECO:0000256" key="1">
    <source>
        <dbReference type="ARBA" id="ARBA00023125"/>
    </source>
</evidence>
<evidence type="ECO:0000259" key="3">
    <source>
        <dbReference type="PROSITE" id="PS50977"/>
    </source>
</evidence>
<dbReference type="SUPFAM" id="SSF46689">
    <property type="entry name" value="Homeodomain-like"/>
    <property type="match status" value="1"/>
</dbReference>
<evidence type="ECO:0000313" key="5">
    <source>
        <dbReference type="Proteomes" id="UP000297626"/>
    </source>
</evidence>
<dbReference type="GO" id="GO:0003677">
    <property type="term" value="F:DNA binding"/>
    <property type="evidence" value="ECO:0007669"/>
    <property type="project" value="UniProtKB-UniRule"/>
</dbReference>
<dbReference type="InterPro" id="IPR036271">
    <property type="entry name" value="Tet_transcr_reg_TetR-rel_C_sf"/>
</dbReference>
<keyword evidence="5" id="KW-1185">Reference proteome</keyword>
<dbReference type="InterPro" id="IPR041474">
    <property type="entry name" value="NicS_C"/>
</dbReference>
<organism evidence="4 5">
    <name type="scientific">Cryobacterium serini</name>
    <dbReference type="NCBI Taxonomy" id="1259201"/>
    <lineage>
        <taxon>Bacteria</taxon>
        <taxon>Bacillati</taxon>
        <taxon>Actinomycetota</taxon>
        <taxon>Actinomycetes</taxon>
        <taxon>Micrococcales</taxon>
        <taxon>Microbacteriaceae</taxon>
        <taxon>Cryobacterium</taxon>
    </lineage>
</organism>
<dbReference type="PRINTS" id="PR00455">
    <property type="entry name" value="HTHTETR"/>
</dbReference>
<feature type="domain" description="HTH tetR-type" evidence="3">
    <location>
        <begin position="16"/>
        <end position="76"/>
    </location>
</feature>
<dbReference type="Gene3D" id="1.10.357.10">
    <property type="entry name" value="Tetracycline Repressor, domain 2"/>
    <property type="match status" value="1"/>
</dbReference>
<dbReference type="PROSITE" id="PS50977">
    <property type="entry name" value="HTH_TETR_2"/>
    <property type="match status" value="1"/>
</dbReference>
<gene>
    <name evidence="4" type="ORF">E3T51_13930</name>
</gene>
<proteinExistence type="predicted"/>
<dbReference type="SUPFAM" id="SSF48498">
    <property type="entry name" value="Tetracyclin repressor-like, C-terminal domain"/>
    <property type="match status" value="1"/>
</dbReference>
<dbReference type="InterPro" id="IPR050109">
    <property type="entry name" value="HTH-type_TetR-like_transc_reg"/>
</dbReference>
<protein>
    <submittedName>
        <fullName evidence="4">TetR/AcrR family transcriptional regulator</fullName>
    </submittedName>
</protein>
<dbReference type="RefSeq" id="WP_134530333.1">
    <property type="nucleotide sequence ID" value="NZ_SOHN01000016.1"/>
</dbReference>
<dbReference type="Pfam" id="PF17938">
    <property type="entry name" value="TetR_C_29"/>
    <property type="match status" value="1"/>
</dbReference>
<comment type="caution">
    <text evidence="4">The sequence shown here is derived from an EMBL/GenBank/DDBJ whole genome shotgun (WGS) entry which is preliminary data.</text>
</comment>
<evidence type="ECO:0000313" key="4">
    <source>
        <dbReference type="EMBL" id="TFD86219.1"/>
    </source>
</evidence>
<dbReference type="InterPro" id="IPR009057">
    <property type="entry name" value="Homeodomain-like_sf"/>
</dbReference>
<accession>A0A4R9BK90</accession>
<dbReference type="GO" id="GO:0006355">
    <property type="term" value="P:regulation of DNA-templated transcription"/>
    <property type="evidence" value="ECO:0007669"/>
    <property type="project" value="UniProtKB-ARBA"/>
</dbReference>
<dbReference type="AlphaFoldDB" id="A0A4R9BK90"/>
<keyword evidence="1 2" id="KW-0238">DNA-binding</keyword>
<dbReference type="Proteomes" id="UP000297626">
    <property type="component" value="Unassembled WGS sequence"/>
</dbReference>
<name>A0A4R9BK90_9MICO</name>
<dbReference type="EMBL" id="SOHN01000016">
    <property type="protein sequence ID" value="TFD86219.1"/>
    <property type="molecule type" value="Genomic_DNA"/>
</dbReference>
<dbReference type="InterPro" id="IPR001647">
    <property type="entry name" value="HTH_TetR"/>
</dbReference>
<feature type="DNA-binding region" description="H-T-H motif" evidence="2">
    <location>
        <begin position="39"/>
        <end position="58"/>
    </location>
</feature>
<dbReference type="Pfam" id="PF00440">
    <property type="entry name" value="TetR_N"/>
    <property type="match status" value="1"/>
</dbReference>
<evidence type="ECO:0000256" key="2">
    <source>
        <dbReference type="PROSITE-ProRule" id="PRU00335"/>
    </source>
</evidence>